<dbReference type="RefSeq" id="WP_059310082.1">
    <property type="nucleotide sequence ID" value="NZ_LRCR01000001.1"/>
</dbReference>
<keyword evidence="1" id="KW-0732">Signal</keyword>
<organism evidence="2 3">
    <name type="scientific">Enterobacter genomosp. O</name>
    <dbReference type="NCBI Taxonomy" id="2364150"/>
    <lineage>
        <taxon>Bacteria</taxon>
        <taxon>Pseudomonadati</taxon>
        <taxon>Pseudomonadota</taxon>
        <taxon>Gammaproteobacteria</taxon>
        <taxon>Enterobacterales</taxon>
        <taxon>Enterobacteriaceae</taxon>
        <taxon>Enterobacter</taxon>
        <taxon>Enterobacter cloacae complex</taxon>
        <taxon>Enterobacter cloacae complex clade O</taxon>
    </lineage>
</organism>
<feature type="chain" id="PRO_5007060690" description="DUF4354 domain-containing protein" evidence="1">
    <location>
        <begin position="24"/>
        <end position="142"/>
    </location>
</feature>
<evidence type="ECO:0000256" key="1">
    <source>
        <dbReference type="SAM" id="SignalP"/>
    </source>
</evidence>
<feature type="signal peptide" evidence="1">
    <location>
        <begin position="1"/>
        <end position="23"/>
    </location>
</feature>
<dbReference type="AlphaFoldDB" id="A0A0X4EXV3"/>
<dbReference type="OrthoDB" id="6611083at2"/>
<gene>
    <name evidence="2" type="ORF">AWI28_06910</name>
</gene>
<protein>
    <recommendedName>
        <fullName evidence="4">DUF4354 domain-containing protein</fullName>
    </recommendedName>
</protein>
<name>A0A0X4EXV3_9ENTR</name>
<comment type="caution">
    <text evidence="2">The sequence shown here is derived from an EMBL/GenBank/DDBJ whole genome shotgun (WGS) entry which is preliminary data.</text>
</comment>
<reference evidence="3" key="1">
    <citation type="submission" date="2016-01" db="EMBL/GenBank/DDBJ databases">
        <title>WGS of SAMN04407783.</title>
        <authorList>
            <person name="Adams M."/>
            <person name="Sutton G."/>
            <person name="Nelson K."/>
            <person name="Thaden J."/>
            <person name="Fowler V."/>
            <person name="Mccorrison J."/>
            <person name="Sanka R."/>
            <person name="Brinkac L."/>
            <person name="Nierman W."/>
        </authorList>
    </citation>
    <scope>NUCLEOTIDE SEQUENCE [LARGE SCALE GENOMIC DNA]</scope>
    <source>
        <strain evidence="3">GN04363</strain>
    </source>
</reference>
<proteinExistence type="predicted"/>
<keyword evidence="3" id="KW-1185">Reference proteome</keyword>
<evidence type="ECO:0000313" key="2">
    <source>
        <dbReference type="EMBL" id="KUQ86546.1"/>
    </source>
</evidence>
<dbReference type="EMBL" id="LRCR01000001">
    <property type="protein sequence ID" value="KUQ86546.1"/>
    <property type="molecule type" value="Genomic_DNA"/>
</dbReference>
<dbReference type="Proteomes" id="UP000064715">
    <property type="component" value="Unassembled WGS sequence"/>
</dbReference>
<sequence>MRNLLTKGICLALALSAAGTAQAVEKESHGDKFTGITIFAQKESQGSQWNSVTGEAKYMVSYKVTLDNASGKSIEPGKDNKICFFLFDKTGKTFMSTGIQLEMLKKYEPRDNRTGEVYFASSNPDVLNMPFVRFGMGKDCIN</sequence>
<evidence type="ECO:0000313" key="3">
    <source>
        <dbReference type="Proteomes" id="UP000064715"/>
    </source>
</evidence>
<accession>A0A0X4EXV3</accession>
<evidence type="ECO:0008006" key="4">
    <source>
        <dbReference type="Google" id="ProtNLM"/>
    </source>
</evidence>
<dbReference type="Gene3D" id="2.60.40.4110">
    <property type="entry name" value="Protein of unknown function DUF4354"/>
    <property type="match status" value="1"/>
</dbReference>